<protein>
    <submittedName>
        <fullName evidence="2">Methylene-tetrahydrofolate reductase C terminal</fullName>
    </submittedName>
</protein>
<dbReference type="InterPro" id="IPR022026">
    <property type="entry name" value="DUF5981"/>
</dbReference>
<dbReference type="RefSeq" id="WP_090244437.1">
    <property type="nucleotide sequence ID" value="NZ_FNOU01000007.1"/>
</dbReference>
<dbReference type="STRING" id="1528.SAMN04488579_10771"/>
<dbReference type="PANTHER" id="PTHR38755">
    <property type="entry name" value="5,10-METHYLENETETRAHYDROFOLATE REDUCTASE"/>
    <property type="match status" value="1"/>
</dbReference>
<evidence type="ECO:0000259" key="1">
    <source>
        <dbReference type="Pfam" id="PF12225"/>
    </source>
</evidence>
<proteinExistence type="predicted"/>
<sequence>MIISQKKPYEEVLDYLKDAKKVVLTGCSECATVCHTGGEEELEAMKAALEAEGKEVLATTVLTTSCNVLLNKKELKAIKEEMAEADAILCMACGDGVQTVAKVSKMETYPANDTMFVGETVRNGIFEEMCKTCGECVLGRTAAICPITRCGKSLLNGACGGARDGKCEVIPENDCAWIEIYKKMKDQGKLELMEEIDPIRGYKAKAYPRTINLKEQAAAEKAGE</sequence>
<dbReference type="AlphaFoldDB" id="A0A1H3EI20"/>
<accession>A0A1H3EI20</accession>
<dbReference type="PANTHER" id="PTHR38755:SF1">
    <property type="entry name" value="METHYLENE-TETRAHYDROFOLATE REDUCTASE C-TERMINAL DOMAIN-CONTAINING PROTEIN"/>
    <property type="match status" value="1"/>
</dbReference>
<dbReference type="Proteomes" id="UP000199652">
    <property type="component" value="Unassembled WGS sequence"/>
</dbReference>
<dbReference type="OrthoDB" id="9803687at2"/>
<evidence type="ECO:0000313" key="2">
    <source>
        <dbReference type="EMBL" id="SDX78235.1"/>
    </source>
</evidence>
<organism evidence="2 3">
    <name type="scientific">Eubacterium barkeri</name>
    <name type="common">Clostridium barkeri</name>
    <dbReference type="NCBI Taxonomy" id="1528"/>
    <lineage>
        <taxon>Bacteria</taxon>
        <taxon>Bacillati</taxon>
        <taxon>Bacillota</taxon>
        <taxon>Clostridia</taxon>
        <taxon>Eubacteriales</taxon>
        <taxon>Eubacteriaceae</taxon>
        <taxon>Eubacterium</taxon>
    </lineage>
</organism>
<name>A0A1H3EI20_EUBBA</name>
<gene>
    <name evidence="2" type="ORF">SAMN04488579_10771</name>
</gene>
<feature type="domain" description="Methylene-tetrahydrofolate reductase C-terminal-like" evidence="1">
    <location>
        <begin position="109"/>
        <end position="201"/>
    </location>
</feature>
<dbReference type="EMBL" id="FNOU01000007">
    <property type="protein sequence ID" value="SDX78235.1"/>
    <property type="molecule type" value="Genomic_DNA"/>
</dbReference>
<reference evidence="3" key="1">
    <citation type="submission" date="2016-10" db="EMBL/GenBank/DDBJ databases">
        <authorList>
            <person name="Varghese N."/>
            <person name="Submissions S."/>
        </authorList>
    </citation>
    <scope>NUCLEOTIDE SEQUENCE [LARGE SCALE GENOMIC DNA]</scope>
    <source>
        <strain evidence="3">VPI 5359</strain>
    </source>
</reference>
<dbReference type="Pfam" id="PF12225">
    <property type="entry name" value="DUF5981"/>
    <property type="match status" value="1"/>
</dbReference>
<keyword evidence="3" id="KW-1185">Reference proteome</keyword>
<evidence type="ECO:0000313" key="3">
    <source>
        <dbReference type="Proteomes" id="UP000199652"/>
    </source>
</evidence>